<accession>W4SGV4</accession>
<evidence type="ECO:0000256" key="7">
    <source>
        <dbReference type="ARBA" id="ARBA00022840"/>
    </source>
</evidence>
<dbReference type="SUPFAM" id="SSF53633">
    <property type="entry name" value="Carbamate kinase-like"/>
    <property type="match status" value="1"/>
</dbReference>
<dbReference type="NCBIfam" id="TIGR01027">
    <property type="entry name" value="proB"/>
    <property type="match status" value="1"/>
</dbReference>
<dbReference type="PANTHER" id="PTHR43654:SF1">
    <property type="entry name" value="ISOPENTENYL PHOSPHATE KINASE"/>
    <property type="match status" value="1"/>
</dbReference>
<keyword evidence="2" id="KW-0028">Amino-acid biosynthesis</keyword>
<proteinExistence type="inferred from homology"/>
<evidence type="ECO:0000256" key="2">
    <source>
        <dbReference type="ARBA" id="ARBA00022605"/>
    </source>
</evidence>
<keyword evidence="7" id="KW-0067">ATP-binding</keyword>
<dbReference type="FunFam" id="3.40.1160.10:FF:000018">
    <property type="entry name" value="Glutamate 5-kinase"/>
    <property type="match status" value="1"/>
</dbReference>
<dbReference type="GO" id="GO:0005524">
    <property type="term" value="F:ATP binding"/>
    <property type="evidence" value="ECO:0007669"/>
    <property type="project" value="UniProtKB-KW"/>
</dbReference>
<dbReference type="InterPro" id="IPR036393">
    <property type="entry name" value="AceGlu_kinase-like_sf"/>
</dbReference>
<evidence type="ECO:0000256" key="1">
    <source>
        <dbReference type="ARBA" id="ARBA00022490"/>
    </source>
</evidence>
<dbReference type="Proteomes" id="UP000019084">
    <property type="component" value="Unassembled WGS sequence"/>
</dbReference>
<keyword evidence="3" id="KW-0641">Proline biosynthesis</keyword>
<dbReference type="CDD" id="cd04242">
    <property type="entry name" value="AAK_G5K_ProB"/>
    <property type="match status" value="1"/>
</dbReference>
<evidence type="ECO:0000256" key="3">
    <source>
        <dbReference type="ARBA" id="ARBA00022650"/>
    </source>
</evidence>
<dbReference type="Gene3D" id="3.40.1160.10">
    <property type="entry name" value="Acetylglutamate kinase-like"/>
    <property type="match status" value="1"/>
</dbReference>
<dbReference type="GO" id="GO:0008652">
    <property type="term" value="P:amino acid biosynthetic process"/>
    <property type="evidence" value="ECO:0007669"/>
    <property type="project" value="UniProtKB-KW"/>
</dbReference>
<dbReference type="PANTHER" id="PTHR43654">
    <property type="entry name" value="GLUTAMATE 5-KINASE"/>
    <property type="match status" value="1"/>
</dbReference>
<evidence type="ECO:0000313" key="9">
    <source>
        <dbReference type="EMBL" id="GAE55761.1"/>
    </source>
</evidence>
<dbReference type="AlphaFoldDB" id="W4SGV4"/>
<dbReference type="InterPro" id="IPR001057">
    <property type="entry name" value="Glu/AcGlu_kinase"/>
</dbReference>
<keyword evidence="5" id="KW-0547">Nucleotide-binding</keyword>
<dbReference type="Pfam" id="PF00696">
    <property type="entry name" value="AA_kinase"/>
    <property type="match status" value="1"/>
</dbReference>
<evidence type="ECO:0000256" key="4">
    <source>
        <dbReference type="ARBA" id="ARBA00022679"/>
    </source>
</evidence>
<name>W4SGV4_9XANT</name>
<reference evidence="9 10" key="1">
    <citation type="submission" date="2014-01" db="EMBL/GenBank/DDBJ databases">
        <title>Genome sequence and analysis of Xanthomonas arboricola pv. pruni.</title>
        <authorList>
            <person name="Fujikawa T."/>
            <person name="Nakazono-Nagaoka E."/>
        </authorList>
    </citation>
    <scope>NUCLEOTIDE SEQUENCE [LARGE SCALE GENOMIC DNA]</scope>
    <source>
        <strain evidence="10">MAFF 301420</strain>
    </source>
</reference>
<keyword evidence="4" id="KW-0808">Transferase</keyword>
<dbReference type="PROSITE" id="PS00902">
    <property type="entry name" value="GLUTAMATE_5_KINASE"/>
    <property type="match status" value="1"/>
</dbReference>
<feature type="domain" description="Aspartate/glutamate/uridylate kinase" evidence="8">
    <location>
        <begin position="21"/>
        <end position="248"/>
    </location>
</feature>
<evidence type="ECO:0000313" key="10">
    <source>
        <dbReference type="Proteomes" id="UP000019084"/>
    </source>
</evidence>
<dbReference type="InterPro" id="IPR005715">
    <property type="entry name" value="Glu_5kinase/COase_Synthase"/>
</dbReference>
<keyword evidence="1" id="KW-0963">Cytoplasm</keyword>
<feature type="non-terminal residue" evidence="9">
    <location>
        <position position="275"/>
    </location>
</feature>
<dbReference type="EMBL" id="BAVC01000219">
    <property type="protein sequence ID" value="GAE55761.1"/>
    <property type="molecule type" value="Genomic_DNA"/>
</dbReference>
<dbReference type="HAMAP" id="MF_00456">
    <property type="entry name" value="ProB"/>
    <property type="match status" value="1"/>
</dbReference>
<dbReference type="InterPro" id="IPR041739">
    <property type="entry name" value="G5K_ProB"/>
</dbReference>
<dbReference type="PRINTS" id="PR00474">
    <property type="entry name" value="GLU5KINASE"/>
</dbReference>
<keyword evidence="6 9" id="KW-0418">Kinase</keyword>
<sequence>MSTPIAIAASFTEQALPPWRRAVLKVGSSLLAADGGGLSPRFALGLAQFVSANLMAGRELVIVSSGAVAAGRAILPKAAEAGAPIAARQALAALGQAQLIALWQRFFERPVAQVLLTHDDLRNRRRYLNARATLGELLRLGALPVINENDTVSVDELKLGDNDNLAAIVAALVDADALFIATDIDGLYSADPRSNPLARPLDEVTELTAEVLAMAGGSGSSVGTGGMRTKLEAAAKAGAAGIETYLFNGRNGDVVRALAQNRLHGTRIHAARTRI</sequence>
<dbReference type="PIRSF" id="PIRSF000729">
    <property type="entry name" value="GK"/>
    <property type="match status" value="1"/>
</dbReference>
<dbReference type="GO" id="GO:0005829">
    <property type="term" value="C:cytosol"/>
    <property type="evidence" value="ECO:0007669"/>
    <property type="project" value="TreeGrafter"/>
</dbReference>
<organism evidence="9 10">
    <name type="scientific">Xanthomonas arboricola pv. pruni MAFF 301420</name>
    <dbReference type="NCBI Taxonomy" id="1418095"/>
    <lineage>
        <taxon>Bacteria</taxon>
        <taxon>Pseudomonadati</taxon>
        <taxon>Pseudomonadota</taxon>
        <taxon>Gammaproteobacteria</taxon>
        <taxon>Lysobacterales</taxon>
        <taxon>Lysobacteraceae</taxon>
        <taxon>Xanthomonas</taxon>
    </lineage>
</organism>
<evidence type="ECO:0000256" key="5">
    <source>
        <dbReference type="ARBA" id="ARBA00022741"/>
    </source>
</evidence>
<evidence type="ECO:0000256" key="6">
    <source>
        <dbReference type="ARBA" id="ARBA00022777"/>
    </source>
</evidence>
<evidence type="ECO:0000259" key="8">
    <source>
        <dbReference type="Pfam" id="PF00696"/>
    </source>
</evidence>
<dbReference type="InterPro" id="IPR001048">
    <property type="entry name" value="Asp/Glu/Uridylate_kinase"/>
</dbReference>
<protein>
    <submittedName>
        <fullName evidence="9">Gamma-glutamyl kinase</fullName>
    </submittedName>
</protein>
<dbReference type="GO" id="GO:0004349">
    <property type="term" value="F:glutamate 5-kinase activity"/>
    <property type="evidence" value="ECO:0007669"/>
    <property type="project" value="InterPro"/>
</dbReference>
<gene>
    <name evidence="9" type="primary">proB</name>
    <name evidence="9" type="ORF">XPR_2396</name>
</gene>
<comment type="caution">
    <text evidence="9">The sequence shown here is derived from an EMBL/GenBank/DDBJ whole genome shotgun (WGS) entry which is preliminary data.</text>
</comment>
<dbReference type="InterPro" id="IPR019797">
    <property type="entry name" value="Glutamate_5-kinase_CS"/>
</dbReference>
<dbReference type="InterPro" id="IPR011529">
    <property type="entry name" value="Glu_5kinase"/>
</dbReference>